<reference evidence="1" key="1">
    <citation type="submission" date="2018-08" db="EMBL/GenBank/DDBJ databases">
        <authorList>
            <consortium name="PulseNet: The National Subtyping Network for Foodborne Disease Surveillance"/>
            <person name="Tarr C.L."/>
            <person name="Trees E."/>
            <person name="Katz L.S."/>
            <person name="Carleton-Romer H.A."/>
            <person name="Stroika S."/>
            <person name="Kucerova Z."/>
            <person name="Roache K.F."/>
            <person name="Sabol A.L."/>
            <person name="Besser J."/>
            <person name="Gerner-Smidt P."/>
        </authorList>
    </citation>
    <scope>NUCLEOTIDE SEQUENCE</scope>
    <source>
        <strain evidence="1">PNUSAS050926</strain>
    </source>
</reference>
<comment type="caution">
    <text evidence="1">The sequence shown here is derived from an EMBL/GenBank/DDBJ whole genome shotgun (WGS) entry which is preliminary data.</text>
</comment>
<organism evidence="1">
    <name type="scientific">Salmonella enterica</name>
    <name type="common">Salmonella choleraesuis</name>
    <dbReference type="NCBI Taxonomy" id="28901"/>
    <lineage>
        <taxon>Bacteria</taxon>
        <taxon>Pseudomonadati</taxon>
        <taxon>Pseudomonadota</taxon>
        <taxon>Gammaproteobacteria</taxon>
        <taxon>Enterobacterales</taxon>
        <taxon>Enterobacteriaceae</taxon>
        <taxon>Salmonella</taxon>
    </lineage>
</organism>
<evidence type="ECO:0000313" key="2">
    <source>
        <dbReference type="EMBL" id="ECK1650863.1"/>
    </source>
</evidence>
<reference evidence="2" key="2">
    <citation type="submission" date="2019-07" db="EMBL/GenBank/DDBJ databases">
        <authorList>
            <consortium name="NARMS: The National Antimicrobial Resistance Monitoring System"/>
        </authorList>
    </citation>
    <scope>NUCLEOTIDE SEQUENCE</scope>
    <source>
        <strain evidence="2">CVM N18S1880</strain>
    </source>
</reference>
<dbReference type="RefSeq" id="WP_000198518.1">
    <property type="nucleotide sequence ID" value="NZ_JABYNY010000001.1"/>
</dbReference>
<name>A0A5T6HXD6_SALER</name>
<dbReference type="Pfam" id="PF23842">
    <property type="entry name" value="Phage_tail_terminator_3"/>
    <property type="match status" value="1"/>
</dbReference>
<dbReference type="EMBL" id="AAGCWR010000008">
    <property type="protein sequence ID" value="EBM5201769.1"/>
    <property type="molecule type" value="Genomic_DNA"/>
</dbReference>
<dbReference type="AlphaFoldDB" id="A0A5T6HXD6"/>
<sequence>MTRSEVYDALRAWLQSHGFDAGYRIQKRFWSELESTEGERYLIIQQNGGGKPEEAITRDYFRILLLSGQNDSNINQVEDRADAIRQAMIDDYRTECIISMQPVGGITAIQTEEGRYLFDISFQTIISR</sequence>
<protein>
    <submittedName>
        <fullName evidence="1">Uncharacterized protein</fullName>
    </submittedName>
</protein>
<evidence type="ECO:0000313" key="1">
    <source>
        <dbReference type="EMBL" id="EBM5201769.1"/>
    </source>
</evidence>
<gene>
    <name evidence="1" type="ORF">D0604_14790</name>
    <name evidence="2" type="ORF">FQE38_15765</name>
</gene>
<proteinExistence type="predicted"/>
<dbReference type="EMBL" id="AAJAVD010000014">
    <property type="protein sequence ID" value="ECK1650863.1"/>
    <property type="molecule type" value="Genomic_DNA"/>
</dbReference>
<dbReference type="InterPro" id="IPR056950">
    <property type="entry name" value="Phage_tail_terminator_3"/>
</dbReference>
<accession>A0A5T6HXD6</accession>